<name>A0AAW1WI67_RUBAR</name>
<evidence type="ECO:0000313" key="3">
    <source>
        <dbReference type="Proteomes" id="UP001457282"/>
    </source>
</evidence>
<reference evidence="2 3" key="1">
    <citation type="journal article" date="2023" name="G3 (Bethesda)">
        <title>A chromosome-length genome assembly and annotation of blackberry (Rubus argutus, cv. 'Hillquist').</title>
        <authorList>
            <person name="Bruna T."/>
            <person name="Aryal R."/>
            <person name="Dudchenko O."/>
            <person name="Sargent D.J."/>
            <person name="Mead D."/>
            <person name="Buti M."/>
            <person name="Cavallini A."/>
            <person name="Hytonen T."/>
            <person name="Andres J."/>
            <person name="Pham M."/>
            <person name="Weisz D."/>
            <person name="Mascagni F."/>
            <person name="Usai G."/>
            <person name="Natali L."/>
            <person name="Bassil N."/>
            <person name="Fernandez G.E."/>
            <person name="Lomsadze A."/>
            <person name="Armour M."/>
            <person name="Olukolu B."/>
            <person name="Poorten T."/>
            <person name="Britton C."/>
            <person name="Davik J."/>
            <person name="Ashrafi H."/>
            <person name="Aiden E.L."/>
            <person name="Borodovsky M."/>
            <person name="Worthington M."/>
        </authorList>
    </citation>
    <scope>NUCLEOTIDE SEQUENCE [LARGE SCALE GENOMIC DNA]</scope>
    <source>
        <strain evidence="2">PI 553951</strain>
    </source>
</reference>
<dbReference type="AlphaFoldDB" id="A0AAW1WI67"/>
<keyword evidence="1" id="KW-1133">Transmembrane helix</keyword>
<accession>A0AAW1WI67</accession>
<keyword evidence="3" id="KW-1185">Reference proteome</keyword>
<sequence length="109" mass="12115">MANRSPQNPSTELLMDLLAKLAYDKACTSNPWVAAWVAWVAKAARVVWVVAWVAEAARVVWVAWVVAWIAWVVRVIHSQSVLHSLSCSLSHAFHLLSCLQSNMKIGMTC</sequence>
<keyword evidence="1" id="KW-0812">Transmembrane</keyword>
<evidence type="ECO:0000256" key="1">
    <source>
        <dbReference type="SAM" id="Phobius"/>
    </source>
</evidence>
<comment type="caution">
    <text evidence="2">The sequence shown here is derived from an EMBL/GenBank/DDBJ whole genome shotgun (WGS) entry which is preliminary data.</text>
</comment>
<protein>
    <submittedName>
        <fullName evidence="2">Uncharacterized protein</fullName>
    </submittedName>
</protein>
<gene>
    <name evidence="2" type="ORF">M0R45_031635</name>
</gene>
<dbReference type="EMBL" id="JBEDUW010000006">
    <property type="protein sequence ID" value="KAK9923204.1"/>
    <property type="molecule type" value="Genomic_DNA"/>
</dbReference>
<feature type="transmembrane region" description="Helical" evidence="1">
    <location>
        <begin position="33"/>
        <end position="53"/>
    </location>
</feature>
<proteinExistence type="predicted"/>
<organism evidence="2 3">
    <name type="scientific">Rubus argutus</name>
    <name type="common">Southern blackberry</name>
    <dbReference type="NCBI Taxonomy" id="59490"/>
    <lineage>
        <taxon>Eukaryota</taxon>
        <taxon>Viridiplantae</taxon>
        <taxon>Streptophyta</taxon>
        <taxon>Embryophyta</taxon>
        <taxon>Tracheophyta</taxon>
        <taxon>Spermatophyta</taxon>
        <taxon>Magnoliopsida</taxon>
        <taxon>eudicotyledons</taxon>
        <taxon>Gunneridae</taxon>
        <taxon>Pentapetalae</taxon>
        <taxon>rosids</taxon>
        <taxon>fabids</taxon>
        <taxon>Rosales</taxon>
        <taxon>Rosaceae</taxon>
        <taxon>Rosoideae</taxon>
        <taxon>Rosoideae incertae sedis</taxon>
        <taxon>Rubus</taxon>
    </lineage>
</organism>
<feature type="transmembrane region" description="Helical" evidence="1">
    <location>
        <begin position="59"/>
        <end position="76"/>
    </location>
</feature>
<evidence type="ECO:0000313" key="2">
    <source>
        <dbReference type="EMBL" id="KAK9923204.1"/>
    </source>
</evidence>
<dbReference type="Proteomes" id="UP001457282">
    <property type="component" value="Unassembled WGS sequence"/>
</dbReference>
<keyword evidence="1" id="KW-0472">Membrane</keyword>